<organism evidence="1 2">
    <name type="scientific">Candidatus Phytoplasma australasiaticum subsp. australasiaticum</name>
    <dbReference type="NCBI Taxonomy" id="2832407"/>
    <lineage>
        <taxon>Bacteria</taxon>
        <taxon>Bacillati</taxon>
        <taxon>Mycoplasmatota</taxon>
        <taxon>Mollicutes</taxon>
        <taxon>Acholeplasmatales</taxon>
        <taxon>Acholeplasmataceae</taxon>
        <taxon>Candidatus Phytoplasma</taxon>
        <taxon>16SrII (Peanut WB group)</taxon>
        <taxon>Candidatus Phytoplasma australasiaticum</taxon>
    </lineage>
</organism>
<dbReference type="AlphaFoldDB" id="A0A9K3WST2"/>
<dbReference type="Proteomes" id="UP001170651">
    <property type="component" value="Unassembled WGS sequence"/>
</dbReference>
<proteinExistence type="predicted"/>
<evidence type="ECO:0000313" key="2">
    <source>
        <dbReference type="Proteomes" id="UP001170651"/>
    </source>
</evidence>
<sequence length="128" mass="15115">MRSLWYLTFLFIVLNMYNYQNVVVAMPPREEFIGQTRIVHVSIGNIDILKQHAVFNKYFDWSLQSARYNEDLQDFSMIWKIKDPDPNLLGVFFDGGIRHGQDDTYNLQELKHMGNGANNMYCIFLKNN</sequence>
<accession>A0A9K3WST2</accession>
<dbReference type="RefSeq" id="WP_193622189.1">
    <property type="nucleotide sequence ID" value="NZ_JALQCT010000005.1"/>
</dbReference>
<protein>
    <submittedName>
        <fullName evidence="1">Effector protein</fullName>
    </submittedName>
</protein>
<comment type="caution">
    <text evidence="1">The sequence shown here is derived from an EMBL/GenBank/DDBJ whole genome shotgun (WGS) entry which is preliminary data.</text>
</comment>
<dbReference type="EMBL" id="JAOSIW010000008">
    <property type="protein sequence ID" value="MDO8054505.1"/>
    <property type="molecule type" value="Genomic_DNA"/>
</dbReference>
<name>A0A9K3WST2_9MOLU</name>
<gene>
    <name evidence="1" type="ORF">OC696_01330</name>
</gene>
<dbReference type="SMR" id="A0A9K3WST2"/>
<evidence type="ECO:0000313" key="1">
    <source>
        <dbReference type="EMBL" id="MDO8054505.1"/>
    </source>
</evidence>
<reference evidence="1 2" key="1">
    <citation type="journal article" date="2023" name="Int. J. Syst. Evol. Microbiol.">
        <title>The observation of taxonomic boundaries for the 16SrII and 16SrXXV phytoplasmas using genome-based delimitation.</title>
        <authorList>
            <person name="Rodrigues Jardim B."/>
            <person name="Tran-Nguyen L.T.T."/>
            <person name="Gambley C."/>
            <person name="Al-Sadi A.M."/>
            <person name="Al-Subhi A.M."/>
            <person name="Foissac X."/>
            <person name="Salar P."/>
            <person name="Cai H."/>
            <person name="Yang J.Y."/>
            <person name="Davis R."/>
            <person name="Jones L."/>
            <person name="Rodoni B."/>
            <person name="Constable F.E."/>
        </authorList>
    </citation>
    <scope>NUCLEOTIDE SEQUENCE [LARGE SCALE GENOMIC DNA]</scope>
    <source>
        <strain evidence="1">BAWM-OMN-P26</strain>
    </source>
</reference>
<keyword evidence="2" id="KW-1185">Reference proteome</keyword>